<keyword evidence="1" id="KW-0472">Membrane</keyword>
<reference evidence="2" key="1">
    <citation type="submission" date="2018-05" db="EMBL/GenBank/DDBJ databases">
        <authorList>
            <person name="Lanie J.A."/>
            <person name="Ng W.-L."/>
            <person name="Kazmierczak K.M."/>
            <person name="Andrzejewski T.M."/>
            <person name="Davidsen T.M."/>
            <person name="Wayne K.J."/>
            <person name="Tettelin H."/>
            <person name="Glass J.I."/>
            <person name="Rusch D."/>
            <person name="Podicherti R."/>
            <person name="Tsui H.-C.T."/>
            <person name="Winkler M.E."/>
        </authorList>
    </citation>
    <scope>NUCLEOTIDE SEQUENCE</scope>
</reference>
<feature type="transmembrane region" description="Helical" evidence="1">
    <location>
        <begin position="6"/>
        <end position="28"/>
    </location>
</feature>
<evidence type="ECO:0008006" key="3">
    <source>
        <dbReference type="Google" id="ProtNLM"/>
    </source>
</evidence>
<proteinExistence type="predicted"/>
<dbReference type="EMBL" id="UINC01148019">
    <property type="protein sequence ID" value="SVD39670.1"/>
    <property type="molecule type" value="Genomic_DNA"/>
</dbReference>
<gene>
    <name evidence="2" type="ORF">METZ01_LOCUS392524</name>
</gene>
<organism evidence="2">
    <name type="scientific">marine metagenome</name>
    <dbReference type="NCBI Taxonomy" id="408172"/>
    <lineage>
        <taxon>unclassified sequences</taxon>
        <taxon>metagenomes</taxon>
        <taxon>ecological metagenomes</taxon>
    </lineage>
</organism>
<dbReference type="AlphaFoldDB" id="A0A382UZN8"/>
<keyword evidence="1" id="KW-1133">Transmembrane helix</keyword>
<dbReference type="Gene3D" id="3.40.50.11190">
    <property type="match status" value="1"/>
</dbReference>
<protein>
    <recommendedName>
        <fullName evidence="3">Glycosyl transferase family 28 C-terminal domain-containing protein</fullName>
    </recommendedName>
</protein>
<sequence length="180" mass="19409">VDSALILLVCHAGPTLGLGHLTRMLALAEAMKRRHRYRIQFLVHGEDPSATVNFNSFGFQVAPLESDLVAEVARLAETLAPRAVVFDLHPSWVPDCLPALLSDLAGRGIRLIGIDSAASLSDQLDVTWIPSFRLESDVAELDSSAVVFGWGSFLIEKHQPSPIWSPGTKVLVTTGGTDVT</sequence>
<evidence type="ECO:0000313" key="2">
    <source>
        <dbReference type="EMBL" id="SVD39670.1"/>
    </source>
</evidence>
<feature type="non-terminal residue" evidence="2">
    <location>
        <position position="180"/>
    </location>
</feature>
<keyword evidence="1" id="KW-0812">Transmembrane</keyword>
<name>A0A382UZN8_9ZZZZ</name>
<accession>A0A382UZN8</accession>
<evidence type="ECO:0000256" key="1">
    <source>
        <dbReference type="SAM" id="Phobius"/>
    </source>
</evidence>
<feature type="non-terminal residue" evidence="2">
    <location>
        <position position="1"/>
    </location>
</feature>